<protein>
    <submittedName>
        <fullName evidence="2">Uncharacterized protein</fullName>
    </submittedName>
</protein>
<reference evidence="2" key="1">
    <citation type="submission" date="2020-05" db="EMBL/GenBank/DDBJ databases">
        <title>Phylogenomic resolution of chytrid fungi.</title>
        <authorList>
            <person name="Stajich J.E."/>
            <person name="Amses K."/>
            <person name="Simmons R."/>
            <person name="Seto K."/>
            <person name="Myers J."/>
            <person name="Bonds A."/>
            <person name="Quandt C.A."/>
            <person name="Barry K."/>
            <person name="Liu P."/>
            <person name="Grigoriev I."/>
            <person name="Longcore J.E."/>
            <person name="James T.Y."/>
        </authorList>
    </citation>
    <scope>NUCLEOTIDE SEQUENCE</scope>
    <source>
        <strain evidence="2">JEL0379</strain>
    </source>
</reference>
<keyword evidence="3" id="KW-1185">Reference proteome</keyword>
<accession>A0AAD5XN85</accession>
<dbReference type="Proteomes" id="UP001212152">
    <property type="component" value="Unassembled WGS sequence"/>
</dbReference>
<evidence type="ECO:0000313" key="3">
    <source>
        <dbReference type="Proteomes" id="UP001212152"/>
    </source>
</evidence>
<evidence type="ECO:0000313" key="2">
    <source>
        <dbReference type="EMBL" id="KAJ3174874.1"/>
    </source>
</evidence>
<dbReference type="AlphaFoldDB" id="A0AAD5XN85"/>
<gene>
    <name evidence="2" type="ORF">HDU87_006666</name>
</gene>
<organism evidence="2 3">
    <name type="scientific">Geranomyces variabilis</name>
    <dbReference type="NCBI Taxonomy" id="109894"/>
    <lineage>
        <taxon>Eukaryota</taxon>
        <taxon>Fungi</taxon>
        <taxon>Fungi incertae sedis</taxon>
        <taxon>Chytridiomycota</taxon>
        <taxon>Chytridiomycota incertae sedis</taxon>
        <taxon>Chytridiomycetes</taxon>
        <taxon>Spizellomycetales</taxon>
        <taxon>Powellomycetaceae</taxon>
        <taxon>Geranomyces</taxon>
    </lineage>
</organism>
<sequence length="578" mass="65800">MSVLLFDDFSAREKPLLQRLYPFHLRRVIRGARDAAHALTAFEKLVFPELKRVSGTLVPTAPTDASYEKYSWGTFMDFDSHVGDCACQVRPVMLLNILDEFRNNAAVIRKRFANLHEQLQQIVDQAALFHHELCNKNTLVHRLNNLSKREETLNSFYKKTGLIFWWNEWCDEGSSETSWAPVTPPSTPDLLPQGEQRRTGKKKAVSREGPPVWDVADFRLVCRFLVFSNILSRFKTCLRRPGGNFIYRVSPQRYFDAHIVRDGTELACRCVHGPERCTYRNRKDGPRLINEEMSAMQIWISQLSSSFMEVNCKLAGMPDAMTNVIRDATRVSARGIAAVPTFATIPSIRNTIVMSNAPIFLTVHRFCAQGYHSNFFRIEPDTESLPDVEATLTRDYIIGPDVNFRIKQVLPSSCDAVLSEPHVCLIANSIDGDNNALVELVMSDTHRGKTHSSHACDDNLEQIDKILGSKFNEVLLTFFAQHSDFPFEVPSEEGAEGERQIDPLAESFEKHGLRFMVDEHKSLRARAQELGTSYEAMHLFVPQHMFLERPRDVIARLKERTDAAQRVILPGFVDENAL</sequence>
<feature type="region of interest" description="Disordered" evidence="1">
    <location>
        <begin position="177"/>
        <end position="205"/>
    </location>
</feature>
<evidence type="ECO:0000256" key="1">
    <source>
        <dbReference type="SAM" id="MobiDB-lite"/>
    </source>
</evidence>
<proteinExistence type="predicted"/>
<dbReference type="EMBL" id="JADGJQ010000059">
    <property type="protein sequence ID" value="KAJ3174874.1"/>
    <property type="molecule type" value="Genomic_DNA"/>
</dbReference>
<comment type="caution">
    <text evidence="2">The sequence shown here is derived from an EMBL/GenBank/DDBJ whole genome shotgun (WGS) entry which is preliminary data.</text>
</comment>
<name>A0AAD5XN85_9FUNG</name>